<dbReference type="STRING" id="10228.B3RRZ5"/>
<dbReference type="OMA" id="KWANSTA"/>
<dbReference type="eggNOG" id="KOG3882">
    <property type="taxonomic scope" value="Eukaryota"/>
</dbReference>
<dbReference type="InterPro" id="IPR008952">
    <property type="entry name" value="Tetraspanin_EC2_sf"/>
</dbReference>
<dbReference type="SUPFAM" id="SSF48652">
    <property type="entry name" value="Tetraspanin"/>
    <property type="match status" value="1"/>
</dbReference>
<dbReference type="OrthoDB" id="10033535at2759"/>
<evidence type="ECO:0000256" key="7">
    <source>
        <dbReference type="RuleBase" id="RU361218"/>
    </source>
</evidence>
<dbReference type="GeneID" id="6752167"/>
<feature type="transmembrane region" description="Helical" evidence="7">
    <location>
        <begin position="12"/>
        <end position="35"/>
    </location>
</feature>
<feature type="transmembrane region" description="Helical" evidence="7">
    <location>
        <begin position="88"/>
        <end position="107"/>
    </location>
</feature>
<dbReference type="InParanoid" id="B3RRZ5"/>
<dbReference type="EMBL" id="DS985243">
    <property type="protein sequence ID" value="EDV26435.1"/>
    <property type="molecule type" value="Genomic_DNA"/>
</dbReference>
<dbReference type="FunFam" id="1.10.1450.10:FF:000091">
    <property type="entry name" value="Tetraspanin"/>
    <property type="match status" value="1"/>
</dbReference>
<dbReference type="PANTHER" id="PTHR19282:SF456">
    <property type="entry name" value="CD63 MOLECULE"/>
    <property type="match status" value="1"/>
</dbReference>
<dbReference type="Proteomes" id="UP000009022">
    <property type="component" value="Unassembled WGS sequence"/>
</dbReference>
<keyword evidence="3 7" id="KW-0812">Transmembrane</keyword>
<gene>
    <name evidence="8" type="ORF">TRIADDRAFT_63102</name>
</gene>
<protein>
    <recommendedName>
        <fullName evidence="7">Tetraspanin</fullName>
    </recommendedName>
</protein>
<dbReference type="PhylomeDB" id="B3RRZ5"/>
<evidence type="ECO:0000256" key="1">
    <source>
        <dbReference type="ARBA" id="ARBA00004141"/>
    </source>
</evidence>
<evidence type="ECO:0000256" key="6">
    <source>
        <dbReference type="PIRSR" id="PIRSR002419-1"/>
    </source>
</evidence>
<dbReference type="PIRSF" id="PIRSF002419">
    <property type="entry name" value="Tetraspanin"/>
    <property type="match status" value="1"/>
</dbReference>
<sequence>MALDGSAKCIKLLLFAFNVVFFIMGIALIVLGAVVKSTYGSVFTITNNALTSAPVIVIIIGCIIFLIAFFGCFGAIRESYCMITTFSIFMGIILIMEIVAAILGYVYRADVKKVLGSSFDKALHNYNNHNTSATAKAFDFLQRTVKCCGSNNYTDWFDARFDGNAISVPDSCCKTMSAGCGYDIGQNPNLNNIIYSMGCVNKLSQDVTNNLGIIGGVAIGIACIQIIGIVFACCLMRSIRSGYEQV</sequence>
<proteinExistence type="inferred from homology"/>
<dbReference type="AlphaFoldDB" id="B3RRZ5"/>
<organism evidence="8 9">
    <name type="scientific">Trichoplax adhaerens</name>
    <name type="common">Trichoplax reptans</name>
    <dbReference type="NCBI Taxonomy" id="10228"/>
    <lineage>
        <taxon>Eukaryota</taxon>
        <taxon>Metazoa</taxon>
        <taxon>Placozoa</taxon>
        <taxon>Uniplacotomia</taxon>
        <taxon>Trichoplacea</taxon>
        <taxon>Trichoplacidae</taxon>
        <taxon>Trichoplax</taxon>
    </lineage>
</organism>
<keyword evidence="4 7" id="KW-1133">Transmembrane helix</keyword>
<dbReference type="PRINTS" id="PR00259">
    <property type="entry name" value="TMFOUR"/>
</dbReference>
<dbReference type="CTD" id="6752167"/>
<dbReference type="KEGG" id="tad:TRIADDRAFT_63102"/>
<evidence type="ECO:0000256" key="4">
    <source>
        <dbReference type="ARBA" id="ARBA00022989"/>
    </source>
</evidence>
<evidence type="ECO:0000256" key="5">
    <source>
        <dbReference type="ARBA" id="ARBA00023136"/>
    </source>
</evidence>
<dbReference type="InterPro" id="IPR018499">
    <property type="entry name" value="Tetraspanin/Peripherin"/>
</dbReference>
<dbReference type="PANTHER" id="PTHR19282">
    <property type="entry name" value="TETRASPANIN"/>
    <property type="match status" value="1"/>
</dbReference>
<accession>B3RRZ5</accession>
<keyword evidence="6" id="KW-1015">Disulfide bond</keyword>
<keyword evidence="9" id="KW-1185">Reference proteome</keyword>
<dbReference type="GO" id="GO:0005886">
    <property type="term" value="C:plasma membrane"/>
    <property type="evidence" value="ECO:0000318"/>
    <property type="project" value="GO_Central"/>
</dbReference>
<dbReference type="PROSITE" id="PS00421">
    <property type="entry name" value="TM4_1"/>
    <property type="match status" value="1"/>
</dbReference>
<dbReference type="InterPro" id="IPR018503">
    <property type="entry name" value="Tetraspanin_CS"/>
</dbReference>
<dbReference type="Pfam" id="PF00335">
    <property type="entry name" value="Tetraspanin"/>
    <property type="match status" value="1"/>
</dbReference>
<dbReference type="HOGENOM" id="CLU_055524_6_1_1"/>
<reference evidence="8 9" key="1">
    <citation type="journal article" date="2008" name="Nature">
        <title>The Trichoplax genome and the nature of placozoans.</title>
        <authorList>
            <person name="Srivastava M."/>
            <person name="Begovic E."/>
            <person name="Chapman J."/>
            <person name="Putnam N.H."/>
            <person name="Hellsten U."/>
            <person name="Kawashima T."/>
            <person name="Kuo A."/>
            <person name="Mitros T."/>
            <person name="Salamov A."/>
            <person name="Carpenter M.L."/>
            <person name="Signorovitch A.Y."/>
            <person name="Moreno M.A."/>
            <person name="Kamm K."/>
            <person name="Grimwood J."/>
            <person name="Schmutz J."/>
            <person name="Shapiro H."/>
            <person name="Grigoriev I.V."/>
            <person name="Buss L.W."/>
            <person name="Schierwater B."/>
            <person name="Dellaporta S.L."/>
            <person name="Rokhsar D.S."/>
        </authorList>
    </citation>
    <scope>NUCLEOTIDE SEQUENCE [LARGE SCALE GENOMIC DNA]</scope>
    <source>
        <strain evidence="8 9">Grell-BS-1999</strain>
    </source>
</reference>
<comment type="subcellular location">
    <subcellularLocation>
        <location evidence="1 7">Membrane</location>
        <topology evidence="1 7">Multi-pass membrane protein</topology>
    </subcellularLocation>
</comment>
<keyword evidence="5 7" id="KW-0472">Membrane</keyword>
<evidence type="ECO:0000256" key="3">
    <source>
        <dbReference type="ARBA" id="ARBA00022692"/>
    </source>
</evidence>
<dbReference type="FunCoup" id="B3RRZ5">
    <property type="interactions" value="337"/>
</dbReference>
<name>B3RRZ5_TRIAD</name>
<dbReference type="InterPro" id="IPR000301">
    <property type="entry name" value="Tetraspanin_animals"/>
</dbReference>
<evidence type="ECO:0000256" key="2">
    <source>
        <dbReference type="ARBA" id="ARBA00006840"/>
    </source>
</evidence>
<feature type="disulfide bond" evidence="6">
    <location>
        <begin position="147"/>
        <end position="180"/>
    </location>
</feature>
<evidence type="ECO:0000313" key="8">
    <source>
        <dbReference type="EMBL" id="EDV26435.1"/>
    </source>
</evidence>
<dbReference type="Gene3D" id="1.10.1450.10">
    <property type="entry name" value="Tetraspanin"/>
    <property type="match status" value="1"/>
</dbReference>
<feature type="transmembrane region" description="Helical" evidence="7">
    <location>
        <begin position="55"/>
        <end position="76"/>
    </location>
</feature>
<dbReference type="RefSeq" id="XP_002110431.1">
    <property type="nucleotide sequence ID" value="XM_002110395.1"/>
</dbReference>
<feature type="transmembrane region" description="Helical" evidence="7">
    <location>
        <begin position="211"/>
        <end position="235"/>
    </location>
</feature>
<comment type="similarity">
    <text evidence="2 7">Belongs to the tetraspanin (TM4SF) family.</text>
</comment>
<evidence type="ECO:0000313" key="9">
    <source>
        <dbReference type="Proteomes" id="UP000009022"/>
    </source>
</evidence>